<name>A0AAW0RB13_9PEZI</name>
<keyword evidence="3" id="KW-0479">Metal-binding</keyword>
<dbReference type="GO" id="GO:0004497">
    <property type="term" value="F:monooxygenase activity"/>
    <property type="evidence" value="ECO:0007669"/>
    <property type="project" value="InterPro"/>
</dbReference>
<dbReference type="Gene3D" id="1.10.630.10">
    <property type="entry name" value="Cytochrome P450"/>
    <property type="match status" value="1"/>
</dbReference>
<dbReference type="Pfam" id="PF00067">
    <property type="entry name" value="p450"/>
    <property type="match status" value="1"/>
</dbReference>
<keyword evidence="6" id="KW-1185">Reference proteome</keyword>
<comment type="caution">
    <text evidence="5">The sequence shown here is derived from an EMBL/GenBank/DDBJ whole genome shotgun (WGS) entry which is preliminary data.</text>
</comment>
<keyword evidence="2" id="KW-0349">Heme</keyword>
<dbReference type="GO" id="GO:0005506">
    <property type="term" value="F:iron ion binding"/>
    <property type="evidence" value="ECO:0007669"/>
    <property type="project" value="InterPro"/>
</dbReference>
<evidence type="ECO:0000256" key="1">
    <source>
        <dbReference type="ARBA" id="ARBA00010617"/>
    </source>
</evidence>
<dbReference type="Proteomes" id="UP001392437">
    <property type="component" value="Unassembled WGS sequence"/>
</dbReference>
<protein>
    <recommendedName>
        <fullName evidence="7">Cytochrome P450</fullName>
    </recommendedName>
</protein>
<evidence type="ECO:0000313" key="6">
    <source>
        <dbReference type="Proteomes" id="UP001392437"/>
    </source>
</evidence>
<organism evidence="5 6">
    <name type="scientific">Apiospora kogelbergensis</name>
    <dbReference type="NCBI Taxonomy" id="1337665"/>
    <lineage>
        <taxon>Eukaryota</taxon>
        <taxon>Fungi</taxon>
        <taxon>Dikarya</taxon>
        <taxon>Ascomycota</taxon>
        <taxon>Pezizomycotina</taxon>
        <taxon>Sordariomycetes</taxon>
        <taxon>Xylariomycetidae</taxon>
        <taxon>Amphisphaeriales</taxon>
        <taxon>Apiosporaceae</taxon>
        <taxon>Apiospora</taxon>
    </lineage>
</organism>
<dbReference type="AlphaFoldDB" id="A0AAW0RB13"/>
<proteinExistence type="inferred from homology"/>
<evidence type="ECO:0000313" key="5">
    <source>
        <dbReference type="EMBL" id="KAK8131993.1"/>
    </source>
</evidence>
<gene>
    <name evidence="5" type="ORF">PG999_000166</name>
</gene>
<reference evidence="5 6" key="1">
    <citation type="submission" date="2023-01" db="EMBL/GenBank/DDBJ databases">
        <title>Analysis of 21 Apiospora genomes using comparative genomics revels a genus with tremendous synthesis potential of carbohydrate active enzymes and secondary metabolites.</title>
        <authorList>
            <person name="Sorensen T."/>
        </authorList>
    </citation>
    <scope>NUCLEOTIDE SEQUENCE [LARGE SCALE GENOMIC DNA]</scope>
    <source>
        <strain evidence="5 6">CBS 117206</strain>
    </source>
</reference>
<keyword evidence="4" id="KW-0408">Iron</keyword>
<evidence type="ECO:0000256" key="2">
    <source>
        <dbReference type="ARBA" id="ARBA00022617"/>
    </source>
</evidence>
<dbReference type="GO" id="GO:0016705">
    <property type="term" value="F:oxidoreductase activity, acting on paired donors, with incorporation or reduction of molecular oxygen"/>
    <property type="evidence" value="ECO:0007669"/>
    <property type="project" value="InterPro"/>
</dbReference>
<comment type="similarity">
    <text evidence="1">Belongs to the cytochrome P450 family.</text>
</comment>
<evidence type="ECO:0000256" key="3">
    <source>
        <dbReference type="ARBA" id="ARBA00022723"/>
    </source>
</evidence>
<evidence type="ECO:0008006" key="7">
    <source>
        <dbReference type="Google" id="ProtNLM"/>
    </source>
</evidence>
<accession>A0AAW0RB13</accession>
<dbReference type="GO" id="GO:0020037">
    <property type="term" value="F:heme binding"/>
    <property type="evidence" value="ECO:0007669"/>
    <property type="project" value="InterPro"/>
</dbReference>
<sequence>MWWLLWRIVYASLTAWTLSSIYNFLRHLAAARTTKLPYVCLPIFELNPFWQLSKRWHRPIIERLPFGLSESSWLRLWYMDWRFVAKYKFHERLGDVFLVVAPGCLMAEIADADSAADMVGRSKTDFVKPTWLYTPVNVFGLNIITADGATWRRHRKVVAPQYNDAIHGRVWKEALGLAQGLVFGWTSGPGVDSWVVQNASPDLTSLALRVIAAVGFGIPIPFQKTDDSVVSRADETPANADAMKLDPGRVSRFPNALEYMVTNFMKVLVIPPWLLKIGPRDWQRLHRSFNDVDVLLQEILEVQVQKQKLAKANGTSGTTSANSILAELVKNAGTLEGHAHGPEEHAATLSKDEVLGNTFILALAGSRTTADSLHFSLILLAMHPEIQDWLIQDVDAALASEPEDPSQWKYETLFPNLIAPPLRHGEYPPESK</sequence>
<dbReference type="SUPFAM" id="SSF48264">
    <property type="entry name" value="Cytochrome P450"/>
    <property type="match status" value="1"/>
</dbReference>
<dbReference type="InterPro" id="IPR050121">
    <property type="entry name" value="Cytochrome_P450_monoxygenase"/>
</dbReference>
<dbReference type="InterPro" id="IPR001128">
    <property type="entry name" value="Cyt_P450"/>
</dbReference>
<dbReference type="EMBL" id="JAQQWP010000001">
    <property type="protein sequence ID" value="KAK8131993.1"/>
    <property type="molecule type" value="Genomic_DNA"/>
</dbReference>
<dbReference type="InterPro" id="IPR036396">
    <property type="entry name" value="Cyt_P450_sf"/>
</dbReference>
<dbReference type="PANTHER" id="PTHR24305">
    <property type="entry name" value="CYTOCHROME P450"/>
    <property type="match status" value="1"/>
</dbReference>
<dbReference type="PANTHER" id="PTHR24305:SF166">
    <property type="entry name" value="CYTOCHROME P450 12A4, MITOCHONDRIAL-RELATED"/>
    <property type="match status" value="1"/>
</dbReference>
<evidence type="ECO:0000256" key="4">
    <source>
        <dbReference type="ARBA" id="ARBA00023004"/>
    </source>
</evidence>